<evidence type="ECO:0008006" key="4">
    <source>
        <dbReference type="Google" id="ProtNLM"/>
    </source>
</evidence>
<gene>
    <name evidence="2" type="ORF">PVAP13_1NG325819</name>
</gene>
<dbReference type="AlphaFoldDB" id="A0A8T0WVW1"/>
<feature type="region of interest" description="Disordered" evidence="1">
    <location>
        <begin position="30"/>
        <end position="103"/>
    </location>
</feature>
<proteinExistence type="predicted"/>
<evidence type="ECO:0000313" key="3">
    <source>
        <dbReference type="Proteomes" id="UP000823388"/>
    </source>
</evidence>
<keyword evidence="3" id="KW-1185">Reference proteome</keyword>
<feature type="non-terminal residue" evidence="2">
    <location>
        <position position="103"/>
    </location>
</feature>
<reference evidence="2" key="1">
    <citation type="submission" date="2020-05" db="EMBL/GenBank/DDBJ databases">
        <title>WGS assembly of Panicum virgatum.</title>
        <authorList>
            <person name="Lovell J.T."/>
            <person name="Jenkins J."/>
            <person name="Shu S."/>
            <person name="Juenger T.E."/>
            <person name="Schmutz J."/>
        </authorList>
    </citation>
    <scope>NUCLEOTIDE SEQUENCE</scope>
    <source>
        <strain evidence="2">AP13</strain>
    </source>
</reference>
<dbReference type="GO" id="GO:0008270">
    <property type="term" value="F:zinc ion binding"/>
    <property type="evidence" value="ECO:0007669"/>
    <property type="project" value="InterPro"/>
</dbReference>
<accession>A0A8T0WVW1</accession>
<organism evidence="2 3">
    <name type="scientific">Panicum virgatum</name>
    <name type="common">Blackwell switchgrass</name>
    <dbReference type="NCBI Taxonomy" id="38727"/>
    <lineage>
        <taxon>Eukaryota</taxon>
        <taxon>Viridiplantae</taxon>
        <taxon>Streptophyta</taxon>
        <taxon>Embryophyta</taxon>
        <taxon>Tracheophyta</taxon>
        <taxon>Spermatophyta</taxon>
        <taxon>Magnoliopsida</taxon>
        <taxon>Liliopsida</taxon>
        <taxon>Poales</taxon>
        <taxon>Poaceae</taxon>
        <taxon>PACMAD clade</taxon>
        <taxon>Panicoideae</taxon>
        <taxon>Panicodae</taxon>
        <taxon>Paniceae</taxon>
        <taxon>Panicinae</taxon>
        <taxon>Panicum</taxon>
        <taxon>Panicum sect. Hiantes</taxon>
    </lineage>
</organism>
<feature type="compositionally biased region" description="Acidic residues" evidence="1">
    <location>
        <begin position="30"/>
        <end position="40"/>
    </location>
</feature>
<dbReference type="Gene3D" id="4.10.60.10">
    <property type="entry name" value="Zinc finger, CCHC-type"/>
    <property type="match status" value="1"/>
</dbReference>
<name>A0A8T0WVW1_PANVG</name>
<evidence type="ECO:0000256" key="1">
    <source>
        <dbReference type="SAM" id="MobiDB-lite"/>
    </source>
</evidence>
<protein>
    <recommendedName>
        <fullName evidence="4">CCHC-type domain-containing protein</fullName>
    </recommendedName>
</protein>
<dbReference type="GO" id="GO:0003676">
    <property type="term" value="F:nucleic acid binding"/>
    <property type="evidence" value="ECO:0007669"/>
    <property type="project" value="InterPro"/>
</dbReference>
<comment type="caution">
    <text evidence="2">The sequence shown here is derived from an EMBL/GenBank/DDBJ whole genome shotgun (WGS) entry which is preliminary data.</text>
</comment>
<dbReference type="EMBL" id="CM029038">
    <property type="protein sequence ID" value="KAG2651980.1"/>
    <property type="molecule type" value="Genomic_DNA"/>
</dbReference>
<dbReference type="SUPFAM" id="SSF57756">
    <property type="entry name" value="Retrovirus zinc finger-like domains"/>
    <property type="match status" value="1"/>
</dbReference>
<dbReference type="Proteomes" id="UP000823388">
    <property type="component" value="Chromosome 1N"/>
</dbReference>
<dbReference type="InterPro" id="IPR036875">
    <property type="entry name" value="Znf_CCHC_sf"/>
</dbReference>
<sequence length="103" mass="11671">LEKNPNKKKVRCKRCKGYGHFEKTCKLAEPEEDEAVETEIEPQNKSEAPQQKKKKKAPAKKAPAKKKGTPKKKKIPTKKKQKKNLTAPPPRVVRSLLDCLNQG</sequence>
<feature type="non-terminal residue" evidence="2">
    <location>
        <position position="1"/>
    </location>
</feature>
<feature type="compositionally biased region" description="Basic residues" evidence="1">
    <location>
        <begin position="51"/>
        <end position="83"/>
    </location>
</feature>
<evidence type="ECO:0000313" key="2">
    <source>
        <dbReference type="EMBL" id="KAG2651980.1"/>
    </source>
</evidence>